<sequence length="122" mass="14567">MEDLSEITIQIMQKDNVKDIHKKFALIQQFWDSIKNNMTNEKSLIEEPQQRINIEAMIVRESQHGKRNNRYQIQCDTIIMNNLLVTIEKRKKKLPQIKKAQQLKKCTTTKVKRNERTQSKTK</sequence>
<dbReference type="AlphaFoldDB" id="A0AA86U8V8"/>
<evidence type="ECO:0000313" key="1">
    <source>
        <dbReference type="EMBL" id="CAI9943406.1"/>
    </source>
</evidence>
<keyword evidence="3" id="KW-1185">Reference proteome</keyword>
<organism evidence="1">
    <name type="scientific">Hexamita inflata</name>
    <dbReference type="NCBI Taxonomy" id="28002"/>
    <lineage>
        <taxon>Eukaryota</taxon>
        <taxon>Metamonada</taxon>
        <taxon>Diplomonadida</taxon>
        <taxon>Hexamitidae</taxon>
        <taxon>Hexamitinae</taxon>
        <taxon>Hexamita</taxon>
    </lineage>
</organism>
<reference evidence="1" key="1">
    <citation type="submission" date="2023-06" db="EMBL/GenBank/DDBJ databases">
        <authorList>
            <person name="Kurt Z."/>
        </authorList>
    </citation>
    <scope>NUCLEOTIDE SEQUENCE</scope>
</reference>
<gene>
    <name evidence="1" type="ORF">HINF_LOCUS31051</name>
    <name evidence="2" type="ORF">HINF_LOCUS60066</name>
</gene>
<evidence type="ECO:0000313" key="3">
    <source>
        <dbReference type="Proteomes" id="UP001642409"/>
    </source>
</evidence>
<name>A0AA86U8V8_9EUKA</name>
<reference evidence="2 3" key="2">
    <citation type="submission" date="2024-07" db="EMBL/GenBank/DDBJ databases">
        <authorList>
            <person name="Akdeniz Z."/>
        </authorList>
    </citation>
    <scope>NUCLEOTIDE SEQUENCE [LARGE SCALE GENOMIC DNA]</scope>
</reference>
<dbReference type="EMBL" id="CAXDID020000349">
    <property type="protein sequence ID" value="CAL6080860.1"/>
    <property type="molecule type" value="Genomic_DNA"/>
</dbReference>
<dbReference type="EMBL" id="CATOUU010000715">
    <property type="protein sequence ID" value="CAI9943406.1"/>
    <property type="molecule type" value="Genomic_DNA"/>
</dbReference>
<protein>
    <submittedName>
        <fullName evidence="2">Hypothetical_protein</fullName>
    </submittedName>
</protein>
<accession>A0AA86U8V8</accession>
<comment type="caution">
    <text evidence="1">The sequence shown here is derived from an EMBL/GenBank/DDBJ whole genome shotgun (WGS) entry which is preliminary data.</text>
</comment>
<evidence type="ECO:0000313" key="2">
    <source>
        <dbReference type="EMBL" id="CAL6080860.1"/>
    </source>
</evidence>
<dbReference type="Proteomes" id="UP001642409">
    <property type="component" value="Unassembled WGS sequence"/>
</dbReference>
<proteinExistence type="predicted"/>